<dbReference type="AlphaFoldDB" id="A0A371EWY4"/>
<feature type="non-terminal residue" evidence="1">
    <location>
        <position position="1"/>
    </location>
</feature>
<comment type="caution">
    <text evidence="1">The sequence shown here is derived from an EMBL/GenBank/DDBJ whole genome shotgun (WGS) entry which is preliminary data.</text>
</comment>
<dbReference type="STRING" id="157652.A0A371EWY4"/>
<accession>A0A371EWY4</accession>
<dbReference type="Gene3D" id="3.40.50.1820">
    <property type="entry name" value="alpha/beta hydrolase"/>
    <property type="match status" value="1"/>
</dbReference>
<protein>
    <submittedName>
        <fullName evidence="1">Triacylglycerol lipase 2</fullName>
    </submittedName>
</protein>
<dbReference type="Proteomes" id="UP000257109">
    <property type="component" value="Unassembled WGS sequence"/>
</dbReference>
<evidence type="ECO:0000313" key="1">
    <source>
        <dbReference type="EMBL" id="RDX70565.1"/>
    </source>
</evidence>
<proteinExistence type="predicted"/>
<name>A0A371EWY4_MUCPR</name>
<dbReference type="OrthoDB" id="9974421at2759"/>
<sequence>MLNAYTETLGPNCCVNSSRIDVLLNHEPQPTATKNLIHLSQSKSISKQHFYCVTKCHLFLKYFFYVFPIRLQMMIRTGKIAKYDYGDQGQNMQHYGQPVPPLYDMTAISNEFPLFLSYGGQDMLSDVRDVKVLLNDLEDHDENKLVVLFKEDYSHFDFVMGVNVKQMIYDPMMAFFKIMVLFR</sequence>
<dbReference type="EMBL" id="QJKJ01011656">
    <property type="protein sequence ID" value="RDX70565.1"/>
    <property type="molecule type" value="Genomic_DNA"/>
</dbReference>
<dbReference type="InterPro" id="IPR029058">
    <property type="entry name" value="AB_hydrolase_fold"/>
</dbReference>
<organism evidence="1 2">
    <name type="scientific">Mucuna pruriens</name>
    <name type="common">Velvet bean</name>
    <name type="synonym">Dolichos pruriens</name>
    <dbReference type="NCBI Taxonomy" id="157652"/>
    <lineage>
        <taxon>Eukaryota</taxon>
        <taxon>Viridiplantae</taxon>
        <taxon>Streptophyta</taxon>
        <taxon>Embryophyta</taxon>
        <taxon>Tracheophyta</taxon>
        <taxon>Spermatophyta</taxon>
        <taxon>Magnoliopsida</taxon>
        <taxon>eudicotyledons</taxon>
        <taxon>Gunneridae</taxon>
        <taxon>Pentapetalae</taxon>
        <taxon>rosids</taxon>
        <taxon>fabids</taxon>
        <taxon>Fabales</taxon>
        <taxon>Fabaceae</taxon>
        <taxon>Papilionoideae</taxon>
        <taxon>50 kb inversion clade</taxon>
        <taxon>NPAAA clade</taxon>
        <taxon>indigoferoid/millettioid clade</taxon>
        <taxon>Phaseoleae</taxon>
        <taxon>Mucuna</taxon>
    </lineage>
</organism>
<keyword evidence="2" id="KW-1185">Reference proteome</keyword>
<evidence type="ECO:0000313" key="2">
    <source>
        <dbReference type="Proteomes" id="UP000257109"/>
    </source>
</evidence>
<gene>
    <name evidence="1" type="primary">LIP2</name>
    <name evidence="1" type="ORF">CR513_50182</name>
</gene>
<dbReference type="SUPFAM" id="SSF53474">
    <property type="entry name" value="alpha/beta-Hydrolases"/>
    <property type="match status" value="1"/>
</dbReference>
<reference evidence="1" key="1">
    <citation type="submission" date="2018-05" db="EMBL/GenBank/DDBJ databases">
        <title>Draft genome of Mucuna pruriens seed.</title>
        <authorList>
            <person name="Nnadi N.E."/>
            <person name="Vos R."/>
            <person name="Hasami M.H."/>
            <person name="Devisetty U.K."/>
            <person name="Aguiy J.C."/>
        </authorList>
    </citation>
    <scope>NUCLEOTIDE SEQUENCE [LARGE SCALE GENOMIC DNA]</scope>
    <source>
        <strain evidence="1">JCA_2017</strain>
    </source>
</reference>
<dbReference type="PANTHER" id="PTHR11005">
    <property type="entry name" value="LYSOSOMAL ACID LIPASE-RELATED"/>
    <property type="match status" value="1"/>
</dbReference>